<protein>
    <submittedName>
        <fullName evidence="1">Uncharacterized protein</fullName>
    </submittedName>
</protein>
<accession>A0AAN9CBZ2</accession>
<name>A0AAN9CBZ2_9TELE</name>
<evidence type="ECO:0000313" key="2">
    <source>
        <dbReference type="Proteomes" id="UP001364617"/>
    </source>
</evidence>
<reference evidence="1 2" key="1">
    <citation type="submission" date="2024-02" db="EMBL/GenBank/DDBJ databases">
        <title>Chromosome-level genome assembly of the Eurasian Minnow (Phoxinus phoxinus).</title>
        <authorList>
            <person name="Oriowo T.O."/>
            <person name="Martin S."/>
            <person name="Stange M."/>
            <person name="Chrysostomakis Y."/>
            <person name="Brown T."/>
            <person name="Winkler S."/>
            <person name="Kukowka S."/>
            <person name="Myers E.W."/>
            <person name="Bohne A."/>
        </authorList>
    </citation>
    <scope>NUCLEOTIDE SEQUENCE [LARGE SCALE GENOMIC DNA]</scope>
    <source>
        <strain evidence="1">ZFMK-TIS-60720</strain>
        <tissue evidence="1">Whole Organism</tissue>
    </source>
</reference>
<dbReference type="AlphaFoldDB" id="A0AAN9CBZ2"/>
<gene>
    <name evidence="1" type="ORF">R3I93_019861</name>
</gene>
<comment type="caution">
    <text evidence="1">The sequence shown here is derived from an EMBL/GenBank/DDBJ whole genome shotgun (WGS) entry which is preliminary data.</text>
</comment>
<sequence length="112" mass="12315">MTCMDSMQNTAATSGDARMAFETAAENLPEVERNAVARLLGHTPETAEKQYRMRTPTDAFLAQLLVKQIAGKTRNAPQASLILGQWEPYGSVQVDINILTTKFNNNNVLLSC</sequence>
<organism evidence="1 2">
    <name type="scientific">Phoxinus phoxinus</name>
    <name type="common">Eurasian minnow</name>
    <dbReference type="NCBI Taxonomy" id="58324"/>
    <lineage>
        <taxon>Eukaryota</taxon>
        <taxon>Metazoa</taxon>
        <taxon>Chordata</taxon>
        <taxon>Craniata</taxon>
        <taxon>Vertebrata</taxon>
        <taxon>Euteleostomi</taxon>
        <taxon>Actinopterygii</taxon>
        <taxon>Neopterygii</taxon>
        <taxon>Teleostei</taxon>
        <taxon>Ostariophysi</taxon>
        <taxon>Cypriniformes</taxon>
        <taxon>Leuciscidae</taxon>
        <taxon>Phoxininae</taxon>
        <taxon>Phoxinus</taxon>
    </lineage>
</organism>
<dbReference type="Proteomes" id="UP001364617">
    <property type="component" value="Unassembled WGS sequence"/>
</dbReference>
<keyword evidence="2" id="KW-1185">Reference proteome</keyword>
<evidence type="ECO:0000313" key="1">
    <source>
        <dbReference type="EMBL" id="KAK7130361.1"/>
    </source>
</evidence>
<proteinExistence type="predicted"/>
<dbReference type="EMBL" id="JAYKXH010000021">
    <property type="protein sequence ID" value="KAK7130361.1"/>
    <property type="molecule type" value="Genomic_DNA"/>
</dbReference>